<accession>A0AB74UVS5</accession>
<reference evidence="1" key="1">
    <citation type="submission" date="2024-10" db="EMBL/GenBank/DDBJ databases">
        <authorList>
            <person name="Lesea H.P."/>
            <person name="Kuehl J.V."/>
            <person name="Chandonia J.-M."/>
        </authorList>
    </citation>
    <scope>NUCLEOTIDE SEQUENCE</scope>
    <source>
        <strain evidence="1">FW102-FHT14D07</strain>
    </source>
</reference>
<dbReference type="RefSeq" id="WP_395120040.1">
    <property type="nucleotide sequence ID" value="NZ_CP170721.1"/>
</dbReference>
<dbReference type="EMBL" id="CP170721">
    <property type="protein sequence ID" value="XIA18773.1"/>
    <property type="molecule type" value="Genomic_DNA"/>
</dbReference>
<sequence>MTKTIDPAKLKAAAEHLERVLERYPDSTEVRGLLRALSPLIEQAKAGMVRVPFEEALIPCGRSFAEGMYTQYGSPSVDDAYYAFAAELRGGRSPEEEQLIADTQAIIDARNAHE</sequence>
<protein>
    <submittedName>
        <fullName evidence="1">Uncharacterized protein</fullName>
    </submittedName>
</protein>
<gene>
    <name evidence="1" type="ORF">ACFYG5_01140</name>
</gene>
<proteinExistence type="predicted"/>
<dbReference type="AlphaFoldDB" id="A0AB74UVS5"/>
<name>A0AB74UVS5_9GAMM</name>
<evidence type="ECO:0000313" key="1">
    <source>
        <dbReference type="EMBL" id="XIA18773.1"/>
    </source>
</evidence>
<organism evidence="1">
    <name type="scientific">Rhodanobacter sp. FW102-FHT14D07</name>
    <dbReference type="NCBI Taxonomy" id="3351462"/>
    <lineage>
        <taxon>Bacteria</taxon>
        <taxon>Pseudomonadati</taxon>
        <taxon>Pseudomonadota</taxon>
        <taxon>Gammaproteobacteria</taxon>
        <taxon>Lysobacterales</taxon>
        <taxon>Rhodanobacteraceae</taxon>
        <taxon>Rhodanobacter</taxon>
    </lineage>
</organism>